<keyword evidence="1" id="KW-0472">Membrane</keyword>
<keyword evidence="1" id="KW-0812">Transmembrane</keyword>
<dbReference type="Proteomes" id="UP000014417">
    <property type="component" value="Unassembled WGS sequence"/>
</dbReference>
<name>S2W3G5_9ACTN</name>
<keyword evidence="1" id="KW-1133">Transmembrane helix</keyword>
<keyword evidence="3" id="KW-1185">Reference proteome</keyword>
<evidence type="ECO:0000313" key="2">
    <source>
        <dbReference type="EMBL" id="EPD32880.1"/>
    </source>
</evidence>
<dbReference type="EMBL" id="AGZR01000006">
    <property type="protein sequence ID" value="EPD32880.1"/>
    <property type="molecule type" value="Genomic_DNA"/>
</dbReference>
<dbReference type="HOGENOM" id="CLU_1487796_0_0_11"/>
<dbReference type="STRING" id="883161.HMPREF9306_01188"/>
<sequence length="181" mass="19981">MSYELLRQFATNSNSSFSTATVWGIGIAIAGIMVGIIVSDSWYSGLSKKKKITFVSAYAALFITAFTLIALGLHQESTSLKAQFPYDQIKADLQEDYYVDDLYTAQDPSILLSSDDAKSEQRDIAKAVDGAVVEVKVRYKDVLVPVGFTYDSETKRPKLVELAEKPTSQGISQIEKLHSHD</sequence>
<proteinExistence type="predicted"/>
<dbReference type="RefSeq" id="WP_016456018.1">
    <property type="nucleotide sequence ID" value="NZ_KE150269.1"/>
</dbReference>
<feature type="transmembrane region" description="Helical" evidence="1">
    <location>
        <begin position="55"/>
        <end position="73"/>
    </location>
</feature>
<gene>
    <name evidence="2" type="ORF">HMPREF9306_01188</name>
</gene>
<evidence type="ECO:0000256" key="1">
    <source>
        <dbReference type="SAM" id="Phobius"/>
    </source>
</evidence>
<feature type="transmembrane region" description="Helical" evidence="1">
    <location>
        <begin position="20"/>
        <end position="43"/>
    </location>
</feature>
<protein>
    <submittedName>
        <fullName evidence="2">Uncharacterized protein</fullName>
    </submittedName>
</protein>
<organism evidence="2 3">
    <name type="scientific">Propionimicrobium lymphophilum ACS-093-V-SCH5</name>
    <dbReference type="NCBI Taxonomy" id="883161"/>
    <lineage>
        <taxon>Bacteria</taxon>
        <taxon>Bacillati</taxon>
        <taxon>Actinomycetota</taxon>
        <taxon>Actinomycetes</taxon>
        <taxon>Propionibacteriales</taxon>
        <taxon>Propionibacteriaceae</taxon>
        <taxon>Propionimicrobium</taxon>
    </lineage>
</organism>
<evidence type="ECO:0000313" key="3">
    <source>
        <dbReference type="Proteomes" id="UP000014417"/>
    </source>
</evidence>
<comment type="caution">
    <text evidence="2">The sequence shown here is derived from an EMBL/GenBank/DDBJ whole genome shotgun (WGS) entry which is preliminary data.</text>
</comment>
<reference evidence="2 3" key="1">
    <citation type="submission" date="2013-04" db="EMBL/GenBank/DDBJ databases">
        <title>The Genome Sequence of Propionimicrobium lymphophilum ACS-093-V-SCH5.</title>
        <authorList>
            <consortium name="The Broad Institute Genomics Platform"/>
            <person name="Earl A."/>
            <person name="Ward D."/>
            <person name="Feldgarden M."/>
            <person name="Gevers D."/>
            <person name="Saerens B."/>
            <person name="Vaneechoutte M."/>
            <person name="Walker B."/>
            <person name="Young S."/>
            <person name="Zeng Q."/>
            <person name="Gargeya S."/>
            <person name="Fitzgerald M."/>
            <person name="Haas B."/>
            <person name="Abouelleil A."/>
            <person name="Allen A.W."/>
            <person name="Alvarado L."/>
            <person name="Arachchi H.M."/>
            <person name="Berlin A.M."/>
            <person name="Chapman S.B."/>
            <person name="Gainer-Dewar J."/>
            <person name="Goldberg J."/>
            <person name="Griggs A."/>
            <person name="Gujja S."/>
            <person name="Hansen M."/>
            <person name="Howarth C."/>
            <person name="Imamovic A."/>
            <person name="Ireland A."/>
            <person name="Larimer J."/>
            <person name="McCowan C."/>
            <person name="Murphy C."/>
            <person name="Pearson M."/>
            <person name="Poon T.W."/>
            <person name="Priest M."/>
            <person name="Roberts A."/>
            <person name="Saif S."/>
            <person name="Shea T."/>
            <person name="Sisk P."/>
            <person name="Sykes S."/>
            <person name="Wortman J."/>
            <person name="Nusbaum C."/>
            <person name="Birren B."/>
        </authorList>
    </citation>
    <scope>NUCLEOTIDE SEQUENCE [LARGE SCALE GENOMIC DNA]</scope>
    <source>
        <strain evidence="2 3">ACS-093-V-SCH5</strain>
    </source>
</reference>
<accession>S2W3G5</accession>
<dbReference type="AlphaFoldDB" id="S2W3G5"/>